<keyword evidence="5" id="KW-0812">Transmembrane</keyword>
<comment type="subcellular location">
    <subcellularLocation>
        <location evidence="1">Cell outer membrane</location>
    </subcellularLocation>
</comment>
<sequence length="450" mass="48023">MPSRKLFLAGLSAVALALSVVQVGAETLQGALTKAYQNNSTMNYNRAGVRVVDESVPLAKSGLRPRLSATGTASLTSDDVGEIRAGSFGIELQQPIFDGFQTANNVRQAEARVRAAQAALRNNELNLLLDATSAYMDVIRARQIANLRAQNIDFLREQLRSAQSRYEVGEGTRTDVAQAEAALQLALAQHATARADARSAEAIYRQIVGEEPGSLKMPEPLTKLLPKSIEAAYALAFDQHPALIARAHEVDAASFAVKVDEGALLPSLSATASLSATTGDRYGASTDGHSASVGLRLTIPIYQGGAEHARVRQSKESLGQARINVDVTRDQVRAAVASAWANYFAAIENVRATRESVAAARLALSGVIEERDVGQRTTLDVLQAQADVITAQINLVNAQRNVVVASYAIASATGQLTAERLGLPVTPYNPKEHLDAVKDKWIGLRTPDGR</sequence>
<name>A0ABW5DG47_9HYPH</name>
<comment type="caution">
    <text evidence="9">The sequence shown here is derived from an EMBL/GenBank/DDBJ whole genome shotgun (WGS) entry which is preliminary data.</text>
</comment>
<keyword evidence="4" id="KW-1134">Transmembrane beta strand</keyword>
<dbReference type="InterPro" id="IPR051906">
    <property type="entry name" value="TolC-like"/>
</dbReference>
<proteinExistence type="inferred from homology"/>
<dbReference type="InterPro" id="IPR010130">
    <property type="entry name" value="T1SS_OMP_TolC"/>
</dbReference>
<dbReference type="NCBIfam" id="TIGR01844">
    <property type="entry name" value="type_I_sec_TolC"/>
    <property type="match status" value="1"/>
</dbReference>
<organism evidence="9 10">
    <name type="scientific">Chelativorans composti</name>
    <dbReference type="NCBI Taxonomy" id="768533"/>
    <lineage>
        <taxon>Bacteria</taxon>
        <taxon>Pseudomonadati</taxon>
        <taxon>Pseudomonadota</taxon>
        <taxon>Alphaproteobacteria</taxon>
        <taxon>Hyphomicrobiales</taxon>
        <taxon>Phyllobacteriaceae</taxon>
        <taxon>Chelativorans</taxon>
    </lineage>
</organism>
<evidence type="ECO:0000313" key="9">
    <source>
        <dbReference type="EMBL" id="MFD2260078.1"/>
    </source>
</evidence>
<protein>
    <submittedName>
        <fullName evidence="9">TolC family outer membrane protein</fullName>
    </submittedName>
</protein>
<evidence type="ECO:0000256" key="8">
    <source>
        <dbReference type="SAM" id="SignalP"/>
    </source>
</evidence>
<feature type="signal peptide" evidence="8">
    <location>
        <begin position="1"/>
        <end position="25"/>
    </location>
</feature>
<keyword evidence="6" id="KW-0472">Membrane</keyword>
<evidence type="ECO:0000313" key="10">
    <source>
        <dbReference type="Proteomes" id="UP001597373"/>
    </source>
</evidence>
<keyword evidence="8" id="KW-0732">Signal</keyword>
<accession>A0ABW5DG47</accession>
<dbReference type="Gene3D" id="1.20.1600.10">
    <property type="entry name" value="Outer membrane efflux proteins (OEP)"/>
    <property type="match status" value="1"/>
</dbReference>
<dbReference type="SUPFAM" id="SSF56954">
    <property type="entry name" value="Outer membrane efflux proteins (OEP)"/>
    <property type="match status" value="1"/>
</dbReference>
<dbReference type="PANTHER" id="PTHR30026">
    <property type="entry name" value="OUTER MEMBRANE PROTEIN TOLC"/>
    <property type="match status" value="1"/>
</dbReference>
<reference evidence="10" key="1">
    <citation type="journal article" date="2019" name="Int. J. Syst. Evol. Microbiol.">
        <title>The Global Catalogue of Microorganisms (GCM) 10K type strain sequencing project: providing services to taxonomists for standard genome sequencing and annotation.</title>
        <authorList>
            <consortium name="The Broad Institute Genomics Platform"/>
            <consortium name="The Broad Institute Genome Sequencing Center for Infectious Disease"/>
            <person name="Wu L."/>
            <person name="Ma J."/>
        </authorList>
    </citation>
    <scope>NUCLEOTIDE SEQUENCE [LARGE SCALE GENOMIC DNA]</scope>
    <source>
        <strain evidence="10">KCTC 23707</strain>
    </source>
</reference>
<gene>
    <name evidence="9" type="ORF">ACFSMZ_09910</name>
</gene>
<keyword evidence="10" id="KW-1185">Reference proteome</keyword>
<evidence type="ECO:0000256" key="3">
    <source>
        <dbReference type="ARBA" id="ARBA00022448"/>
    </source>
</evidence>
<evidence type="ECO:0000256" key="7">
    <source>
        <dbReference type="ARBA" id="ARBA00023237"/>
    </source>
</evidence>
<dbReference type="Proteomes" id="UP001597373">
    <property type="component" value="Unassembled WGS sequence"/>
</dbReference>
<dbReference type="RefSeq" id="WP_378188503.1">
    <property type="nucleotide sequence ID" value="NZ_BAABGS010000075.1"/>
</dbReference>
<evidence type="ECO:0000256" key="4">
    <source>
        <dbReference type="ARBA" id="ARBA00022452"/>
    </source>
</evidence>
<comment type="similarity">
    <text evidence="2">Belongs to the outer membrane factor (OMF) (TC 1.B.17) family.</text>
</comment>
<dbReference type="InterPro" id="IPR003423">
    <property type="entry name" value="OMP_efflux"/>
</dbReference>
<evidence type="ECO:0000256" key="1">
    <source>
        <dbReference type="ARBA" id="ARBA00004442"/>
    </source>
</evidence>
<dbReference type="EMBL" id="JBHUIR010000034">
    <property type="protein sequence ID" value="MFD2260078.1"/>
    <property type="molecule type" value="Genomic_DNA"/>
</dbReference>
<evidence type="ECO:0000256" key="5">
    <source>
        <dbReference type="ARBA" id="ARBA00022692"/>
    </source>
</evidence>
<keyword evidence="3" id="KW-0813">Transport</keyword>
<dbReference type="Pfam" id="PF02321">
    <property type="entry name" value="OEP"/>
    <property type="match status" value="2"/>
</dbReference>
<evidence type="ECO:0000256" key="6">
    <source>
        <dbReference type="ARBA" id="ARBA00023136"/>
    </source>
</evidence>
<feature type="chain" id="PRO_5045929913" evidence="8">
    <location>
        <begin position="26"/>
        <end position="450"/>
    </location>
</feature>
<keyword evidence="7" id="KW-0998">Cell outer membrane</keyword>
<dbReference type="PANTHER" id="PTHR30026:SF22">
    <property type="entry name" value="OUTER MEMBRANE EFFLUX PROTEIN"/>
    <property type="match status" value="1"/>
</dbReference>
<evidence type="ECO:0000256" key="2">
    <source>
        <dbReference type="ARBA" id="ARBA00007613"/>
    </source>
</evidence>